<comment type="caution">
    <text evidence="9">The sequence shown here is derived from an EMBL/GenBank/DDBJ whole genome shotgun (WGS) entry which is preliminary data.</text>
</comment>
<keyword evidence="10" id="KW-1185">Reference proteome</keyword>
<dbReference type="InterPro" id="IPR001915">
    <property type="entry name" value="Peptidase_M48"/>
</dbReference>
<organism evidence="9 10">
    <name type="scientific">Arenimonas oryziterrae DSM 21050 = YC6267</name>
    <dbReference type="NCBI Taxonomy" id="1121015"/>
    <lineage>
        <taxon>Bacteria</taxon>
        <taxon>Pseudomonadati</taxon>
        <taxon>Pseudomonadota</taxon>
        <taxon>Gammaproteobacteria</taxon>
        <taxon>Lysobacterales</taxon>
        <taxon>Lysobacteraceae</taxon>
        <taxon>Arenimonas</taxon>
    </lineage>
</organism>
<dbReference type="eggNOG" id="COG4783">
    <property type="taxonomic scope" value="Bacteria"/>
</dbReference>
<feature type="chain" id="PRO_5001871610" description="Peptidase M48 domain-containing protein" evidence="7">
    <location>
        <begin position="23"/>
        <end position="391"/>
    </location>
</feature>
<dbReference type="EMBL" id="AVCI01000002">
    <property type="protein sequence ID" value="KFN44300.1"/>
    <property type="molecule type" value="Genomic_DNA"/>
</dbReference>
<keyword evidence="2" id="KW-0479">Metal-binding</keyword>
<dbReference type="PATRIC" id="fig|1121015.4.peg.717"/>
<comment type="cofactor">
    <cofactor evidence="6">
        <name>Zn(2+)</name>
        <dbReference type="ChEBI" id="CHEBI:29105"/>
    </cofactor>
    <text evidence="6">Binds 1 zinc ion per subunit.</text>
</comment>
<accession>A0A091BIY6</accession>
<keyword evidence="3 6" id="KW-0378">Hydrolase</keyword>
<dbReference type="GO" id="GO:0046872">
    <property type="term" value="F:metal ion binding"/>
    <property type="evidence" value="ECO:0007669"/>
    <property type="project" value="UniProtKB-KW"/>
</dbReference>
<keyword evidence="1 6" id="KW-0645">Protease</keyword>
<dbReference type="InterPro" id="IPR051156">
    <property type="entry name" value="Mito/Outer_Membr_Metalloprot"/>
</dbReference>
<reference evidence="9 10" key="1">
    <citation type="submission" date="2013-09" db="EMBL/GenBank/DDBJ databases">
        <title>Genome sequencing of Arenimonas oryziterrae.</title>
        <authorList>
            <person name="Chen F."/>
            <person name="Wang G."/>
        </authorList>
    </citation>
    <scope>NUCLEOTIDE SEQUENCE [LARGE SCALE GENOMIC DNA]</scope>
    <source>
        <strain evidence="9 10">YC6267</strain>
    </source>
</reference>
<keyword evidence="4 6" id="KW-0862">Zinc</keyword>
<sequence length="391" mass="43052">MKRRHALALSLALAFSANIAHAGAAITSAKPGERPAPGTDEAELWFAMDEAELQLRQAPQLVRDPALNAYVRDVTCKVSGEFCKDLRIYIVEMPYFNASMAPNGILIVWTGALLRMQNEAELALVLGHEFGHYRERHSLQQWRRIKKSSALLSTFGILTAGAGVGLAGQLAGIAGGASMMKFSRDKEREADRIGFGKLVEQGYDPHVGERLWDGMLREENARDYGKPMPVFASHPQTAERRDDLKAAADAVASPGKELGEDRYRAAVHPFLKQWLEGELTRRMYATSIQVIGDLRKTAAPADRGLYTFFLGEAHRRRNKNDDRAQAATFYAQSVGEPGAPAEAWREHGMALRESGQKVAAASALHHYLDASPDAPDRAFVLSYLAELEAKP</sequence>
<dbReference type="GO" id="GO:0051603">
    <property type="term" value="P:proteolysis involved in protein catabolic process"/>
    <property type="evidence" value="ECO:0007669"/>
    <property type="project" value="TreeGrafter"/>
</dbReference>
<proteinExistence type="inferred from homology"/>
<dbReference type="STRING" id="1121015.GCA_000420545_00490"/>
<evidence type="ECO:0000313" key="9">
    <source>
        <dbReference type="EMBL" id="KFN44300.1"/>
    </source>
</evidence>
<keyword evidence="7" id="KW-0732">Signal</keyword>
<gene>
    <name evidence="9" type="ORF">N789_06125</name>
</gene>
<dbReference type="PANTHER" id="PTHR22726:SF1">
    <property type="entry name" value="METALLOENDOPEPTIDASE OMA1, MITOCHONDRIAL"/>
    <property type="match status" value="1"/>
</dbReference>
<dbReference type="CDD" id="cd07324">
    <property type="entry name" value="M48C_Oma1-like"/>
    <property type="match status" value="1"/>
</dbReference>
<evidence type="ECO:0000259" key="8">
    <source>
        <dbReference type="Pfam" id="PF01435"/>
    </source>
</evidence>
<feature type="domain" description="Peptidase M48" evidence="8">
    <location>
        <begin position="70"/>
        <end position="246"/>
    </location>
</feature>
<evidence type="ECO:0000256" key="1">
    <source>
        <dbReference type="ARBA" id="ARBA00022670"/>
    </source>
</evidence>
<evidence type="ECO:0000256" key="2">
    <source>
        <dbReference type="ARBA" id="ARBA00022723"/>
    </source>
</evidence>
<evidence type="ECO:0000313" key="10">
    <source>
        <dbReference type="Proteomes" id="UP000029385"/>
    </source>
</evidence>
<evidence type="ECO:0000256" key="4">
    <source>
        <dbReference type="ARBA" id="ARBA00022833"/>
    </source>
</evidence>
<evidence type="ECO:0000256" key="5">
    <source>
        <dbReference type="ARBA" id="ARBA00023049"/>
    </source>
</evidence>
<dbReference type="PANTHER" id="PTHR22726">
    <property type="entry name" value="METALLOENDOPEPTIDASE OMA1"/>
    <property type="match status" value="1"/>
</dbReference>
<dbReference type="OrthoDB" id="9810445at2"/>
<evidence type="ECO:0000256" key="3">
    <source>
        <dbReference type="ARBA" id="ARBA00022801"/>
    </source>
</evidence>
<comment type="similarity">
    <text evidence="6">Belongs to the peptidase M48 family.</text>
</comment>
<dbReference type="GO" id="GO:0004222">
    <property type="term" value="F:metalloendopeptidase activity"/>
    <property type="evidence" value="ECO:0007669"/>
    <property type="project" value="InterPro"/>
</dbReference>
<feature type="signal peptide" evidence="7">
    <location>
        <begin position="1"/>
        <end position="22"/>
    </location>
</feature>
<dbReference type="RefSeq" id="WP_022968151.1">
    <property type="nucleotide sequence ID" value="NZ_ATVD01000001.1"/>
</dbReference>
<dbReference type="GO" id="GO:0016020">
    <property type="term" value="C:membrane"/>
    <property type="evidence" value="ECO:0007669"/>
    <property type="project" value="TreeGrafter"/>
</dbReference>
<dbReference type="Gene3D" id="3.30.2010.10">
    <property type="entry name" value="Metalloproteases ('zincins'), catalytic domain"/>
    <property type="match status" value="1"/>
</dbReference>
<evidence type="ECO:0000256" key="6">
    <source>
        <dbReference type="RuleBase" id="RU003983"/>
    </source>
</evidence>
<dbReference type="AlphaFoldDB" id="A0A091BIY6"/>
<dbReference type="Pfam" id="PF01435">
    <property type="entry name" value="Peptidase_M48"/>
    <property type="match status" value="1"/>
</dbReference>
<dbReference type="Proteomes" id="UP000029385">
    <property type="component" value="Unassembled WGS sequence"/>
</dbReference>
<keyword evidence="5 6" id="KW-0482">Metalloprotease</keyword>
<protein>
    <recommendedName>
        <fullName evidence="8">Peptidase M48 domain-containing protein</fullName>
    </recommendedName>
</protein>
<name>A0A091BIY6_9GAMM</name>
<evidence type="ECO:0000256" key="7">
    <source>
        <dbReference type="SAM" id="SignalP"/>
    </source>
</evidence>